<dbReference type="Proteomes" id="UP001597046">
    <property type="component" value="Unassembled WGS sequence"/>
</dbReference>
<proteinExistence type="predicted"/>
<evidence type="ECO:0008006" key="3">
    <source>
        <dbReference type="Google" id="ProtNLM"/>
    </source>
</evidence>
<evidence type="ECO:0000313" key="2">
    <source>
        <dbReference type="Proteomes" id="UP001597046"/>
    </source>
</evidence>
<name>A0ABW3MYY1_9MICO</name>
<reference evidence="2" key="1">
    <citation type="journal article" date="2019" name="Int. J. Syst. Evol. Microbiol.">
        <title>The Global Catalogue of Microorganisms (GCM) 10K type strain sequencing project: providing services to taxonomists for standard genome sequencing and annotation.</title>
        <authorList>
            <consortium name="The Broad Institute Genomics Platform"/>
            <consortium name="The Broad Institute Genome Sequencing Center for Infectious Disease"/>
            <person name="Wu L."/>
            <person name="Ma J."/>
        </authorList>
    </citation>
    <scope>NUCLEOTIDE SEQUENCE [LARGE SCALE GENOMIC DNA]</scope>
    <source>
        <strain evidence="2">CCUG 57508</strain>
    </source>
</reference>
<protein>
    <recommendedName>
        <fullName evidence="3">DUF664 domain-containing protein</fullName>
    </recommendedName>
</protein>
<keyword evidence="2" id="KW-1185">Reference proteome</keyword>
<gene>
    <name evidence="1" type="ORF">ACFQ2V_16490</name>
</gene>
<dbReference type="EMBL" id="JBHTKH010000012">
    <property type="protein sequence ID" value="MFD1055913.1"/>
    <property type="molecule type" value="Genomic_DNA"/>
</dbReference>
<accession>A0ABW3MYY1</accession>
<dbReference type="RefSeq" id="WP_386053944.1">
    <property type="nucleotide sequence ID" value="NZ_JBHTKH010000012.1"/>
</dbReference>
<organism evidence="1 2">
    <name type="scientific">Terrabacter terrigena</name>
    <dbReference type="NCBI Taxonomy" id="574718"/>
    <lineage>
        <taxon>Bacteria</taxon>
        <taxon>Bacillati</taxon>
        <taxon>Actinomycetota</taxon>
        <taxon>Actinomycetes</taxon>
        <taxon>Micrococcales</taxon>
        <taxon>Intrasporangiaceae</taxon>
        <taxon>Terrabacter</taxon>
    </lineage>
</organism>
<sequence length="185" mass="20655">MTEPANFVSPAVIDDPAPADSYEAAAWLRERHPWLDELLTRVVGPTDLRIGRSAWLDELVDAFTELVEHGSDWRAYKAANPEPRESDDWEESERTYAAWSHAGPQLRTGIAQSIAPMSSGEVRILRLLTTLGTGNRVAAGWRVDDIAYDDRGAAVVEDWIAVVRAQLPALRVDPPVRRRSWSPTE</sequence>
<comment type="caution">
    <text evidence="1">The sequence shown here is derived from an EMBL/GenBank/DDBJ whole genome shotgun (WGS) entry which is preliminary data.</text>
</comment>
<evidence type="ECO:0000313" key="1">
    <source>
        <dbReference type="EMBL" id="MFD1055913.1"/>
    </source>
</evidence>